<feature type="region of interest" description="Disordered" evidence="1">
    <location>
        <begin position="669"/>
        <end position="735"/>
    </location>
</feature>
<organism evidence="2 3">
    <name type="scientific">Lunasporangiospora selenospora</name>
    <dbReference type="NCBI Taxonomy" id="979761"/>
    <lineage>
        <taxon>Eukaryota</taxon>
        <taxon>Fungi</taxon>
        <taxon>Fungi incertae sedis</taxon>
        <taxon>Mucoromycota</taxon>
        <taxon>Mortierellomycotina</taxon>
        <taxon>Mortierellomycetes</taxon>
        <taxon>Mortierellales</taxon>
        <taxon>Mortierellaceae</taxon>
        <taxon>Lunasporangiospora</taxon>
    </lineage>
</organism>
<proteinExistence type="predicted"/>
<name>A0A9P6G2A3_9FUNG</name>
<dbReference type="AlphaFoldDB" id="A0A9P6G2A3"/>
<accession>A0A9P6G2A3</accession>
<feature type="compositionally biased region" description="Basic and acidic residues" evidence="1">
    <location>
        <begin position="429"/>
        <end position="447"/>
    </location>
</feature>
<evidence type="ECO:0000313" key="2">
    <source>
        <dbReference type="EMBL" id="KAF9585036.1"/>
    </source>
</evidence>
<dbReference type="EMBL" id="JAABOA010000269">
    <property type="protein sequence ID" value="KAF9585036.1"/>
    <property type="molecule type" value="Genomic_DNA"/>
</dbReference>
<reference evidence="2" key="1">
    <citation type="journal article" date="2020" name="Fungal Divers.">
        <title>Resolving the Mortierellaceae phylogeny through synthesis of multi-gene phylogenetics and phylogenomics.</title>
        <authorList>
            <person name="Vandepol N."/>
            <person name="Liber J."/>
            <person name="Desiro A."/>
            <person name="Na H."/>
            <person name="Kennedy M."/>
            <person name="Barry K."/>
            <person name="Grigoriev I.V."/>
            <person name="Miller A.N."/>
            <person name="O'Donnell K."/>
            <person name="Stajich J.E."/>
            <person name="Bonito G."/>
        </authorList>
    </citation>
    <scope>NUCLEOTIDE SEQUENCE</scope>
    <source>
        <strain evidence="2">KOD1015</strain>
    </source>
</reference>
<feature type="compositionally biased region" description="Polar residues" evidence="1">
    <location>
        <begin position="690"/>
        <end position="707"/>
    </location>
</feature>
<keyword evidence="3" id="KW-1185">Reference proteome</keyword>
<sequence>MDGDGGNTHVLLIQSNPSPPHLESVAWELVSSQYMGATGIRDDQFTVACHADPETGIFALISMFEKKKTSASPGPWDNNLLKLQPGGILFDSSLGKWINFTLSADYRWGDSYLKPNSFILFQPQIPDNQPSTTTSLPSSIPTPPTLKPLPHSALFFHANIGSGNTVNIGLLPNDGTYKMINWEQWELDPQTYGYPVLLAFARKSLFQLGTTIGDYRTGDRNFFLTRIPIRDNFAFIPTSNYPAIPLPGFTCDAESMMAKSYRDHLYIICVRPSNKMVVIKDEDNAVPTISHYYGANEFYTFQPIGGDLPGQDPFLYCPSSASIFGAPLVPSKSYEDVSFAFYPVNITENFGYNHTEEYSILGEAHTELILGTSVSVIILFSMVIFYRPIRRRWPRWKARWKKKMMKQISSDNGDNHGDEETMDMRKQAFETDCEESTKIEIPSRDNSNEFEGQDKILVTCDDDLVGVMNLTDPLATQEDDTTDRYMGDLDLDYHPQPTVVTSHAQDDVEAVGSTSISLRESLPVPKPTPALLVAPPTAIVSGKEQLALLLSPLPSNYTLSALPSAPLANASDYPLPPPPNNHHPLSVQIIPRHRESTDIPSSSSSNNAKTSQHKMDGRRQNTDTEDVDEEDRVPPYVKQPDLSILPLSASHLEQHLPSAPSLAAIESEVSTAELGSPPSLPSTVPSTDSASEQITRIEKSTNSVTVIQEQEQEQAQEQEQEPTGPKMDNAPTICK</sequence>
<feature type="region of interest" description="Disordered" evidence="1">
    <location>
        <begin position="595"/>
        <end position="635"/>
    </location>
</feature>
<feature type="compositionally biased region" description="Basic and acidic residues" evidence="1">
    <location>
        <begin position="613"/>
        <end position="622"/>
    </location>
</feature>
<feature type="compositionally biased region" description="Acidic residues" evidence="1">
    <location>
        <begin position="710"/>
        <end position="720"/>
    </location>
</feature>
<evidence type="ECO:0000256" key="1">
    <source>
        <dbReference type="SAM" id="MobiDB-lite"/>
    </source>
</evidence>
<evidence type="ECO:0000313" key="3">
    <source>
        <dbReference type="Proteomes" id="UP000780801"/>
    </source>
</evidence>
<feature type="region of interest" description="Disordered" evidence="1">
    <location>
        <begin position="429"/>
        <end position="448"/>
    </location>
</feature>
<protein>
    <submittedName>
        <fullName evidence="2">Uncharacterized protein</fullName>
    </submittedName>
</protein>
<gene>
    <name evidence="2" type="ORF">BGW38_004165</name>
</gene>
<dbReference type="Proteomes" id="UP000780801">
    <property type="component" value="Unassembled WGS sequence"/>
</dbReference>
<comment type="caution">
    <text evidence="2">The sequence shown here is derived from an EMBL/GenBank/DDBJ whole genome shotgun (WGS) entry which is preliminary data.</text>
</comment>
<dbReference type="OrthoDB" id="2411428at2759"/>